<dbReference type="InterPro" id="IPR052211">
    <property type="entry name" value="Cpx_auxiliary_protein"/>
</dbReference>
<comment type="similarity">
    <text evidence="2">Belongs to the CpxP/Spy family.</text>
</comment>
<protein>
    <submittedName>
        <fullName evidence="7">Heavy-metal resistance</fullName>
    </submittedName>
</protein>
<dbReference type="CDD" id="cd09916">
    <property type="entry name" value="CpxP_like"/>
    <property type="match status" value="1"/>
</dbReference>
<dbReference type="Gene3D" id="1.20.120.1490">
    <property type="match status" value="1"/>
</dbReference>
<dbReference type="Pfam" id="PF13801">
    <property type="entry name" value="Metal_resist"/>
    <property type="match status" value="1"/>
</dbReference>
<dbReference type="Proteomes" id="UP000198744">
    <property type="component" value="Unassembled WGS sequence"/>
</dbReference>
<gene>
    <name evidence="7" type="ORF">SAMN04489760_102183</name>
</gene>
<dbReference type="InterPro" id="IPR012899">
    <property type="entry name" value="LTXXQ"/>
</dbReference>
<name>A0A1H7UXW7_9BACT</name>
<evidence type="ECO:0000313" key="7">
    <source>
        <dbReference type="EMBL" id="SEM01800.1"/>
    </source>
</evidence>
<dbReference type="EMBL" id="FOBS01000002">
    <property type="protein sequence ID" value="SEM01800.1"/>
    <property type="molecule type" value="Genomic_DNA"/>
</dbReference>
<dbReference type="InterPro" id="IPR025961">
    <property type="entry name" value="Metal_resist"/>
</dbReference>
<accession>A0A1H7UXW7</accession>
<feature type="region of interest" description="Disordered" evidence="5">
    <location>
        <begin position="142"/>
        <end position="175"/>
    </location>
</feature>
<dbReference type="PANTHER" id="PTHR38102:SF1">
    <property type="entry name" value="PERIPLASMIC CHAPERONE SPY"/>
    <property type="match status" value="1"/>
</dbReference>
<evidence type="ECO:0000256" key="3">
    <source>
        <dbReference type="ARBA" id="ARBA00022729"/>
    </source>
</evidence>
<evidence type="ECO:0000256" key="1">
    <source>
        <dbReference type="ARBA" id="ARBA00004418"/>
    </source>
</evidence>
<evidence type="ECO:0000256" key="6">
    <source>
        <dbReference type="SAM" id="SignalP"/>
    </source>
</evidence>
<keyword evidence="8" id="KW-1185">Reference proteome</keyword>
<organism evidence="7 8">
    <name type="scientific">Syntrophus gentianae</name>
    <dbReference type="NCBI Taxonomy" id="43775"/>
    <lineage>
        <taxon>Bacteria</taxon>
        <taxon>Pseudomonadati</taxon>
        <taxon>Thermodesulfobacteriota</taxon>
        <taxon>Syntrophia</taxon>
        <taxon>Syntrophales</taxon>
        <taxon>Syntrophaceae</taxon>
        <taxon>Syntrophus</taxon>
    </lineage>
</organism>
<proteinExistence type="inferred from homology"/>
<evidence type="ECO:0000256" key="5">
    <source>
        <dbReference type="SAM" id="MobiDB-lite"/>
    </source>
</evidence>
<evidence type="ECO:0000256" key="2">
    <source>
        <dbReference type="ARBA" id="ARBA00008441"/>
    </source>
</evidence>
<feature type="signal peptide" evidence="6">
    <location>
        <begin position="1"/>
        <end position="23"/>
    </location>
</feature>
<dbReference type="AlphaFoldDB" id="A0A1H7UXW7"/>
<reference evidence="7 8" key="1">
    <citation type="submission" date="2016-10" db="EMBL/GenBank/DDBJ databases">
        <authorList>
            <person name="de Groot N.N."/>
        </authorList>
    </citation>
    <scope>NUCLEOTIDE SEQUENCE [LARGE SCALE GENOMIC DNA]</scope>
    <source>
        <strain evidence="7 8">DSM 8423</strain>
    </source>
</reference>
<keyword evidence="3 6" id="KW-0732">Signal</keyword>
<dbReference type="GO" id="GO:0051082">
    <property type="term" value="F:unfolded protein binding"/>
    <property type="evidence" value="ECO:0007669"/>
    <property type="project" value="TreeGrafter"/>
</dbReference>
<keyword evidence="4" id="KW-0574">Periplasm</keyword>
<sequence>MKKVLTMMAVLVLVAAVAVPSFAYRGWRGHGDGPCGDITKYPGLNLTVDQKAKLTEMRTAHLKDIKPLQDKLFSKKGDLRLLWQEKNLDQAKITALDKEVRVLRDQIHDKRTSYQWAVYKLLTPEQREQFKGFGPGGACSGPGMGPGMGHGMGPGNGPGHGPGHGPGMMMGPAAD</sequence>
<dbReference type="RefSeq" id="WP_175476317.1">
    <property type="nucleotide sequence ID" value="NZ_FOBS01000002.1"/>
</dbReference>
<evidence type="ECO:0000313" key="8">
    <source>
        <dbReference type="Proteomes" id="UP000198744"/>
    </source>
</evidence>
<feature type="chain" id="PRO_5011519776" evidence="6">
    <location>
        <begin position="24"/>
        <end position="175"/>
    </location>
</feature>
<evidence type="ECO:0000256" key="4">
    <source>
        <dbReference type="ARBA" id="ARBA00022764"/>
    </source>
</evidence>
<dbReference type="PANTHER" id="PTHR38102">
    <property type="entry name" value="PERIPLASMIC CHAPERONE SPY"/>
    <property type="match status" value="1"/>
</dbReference>
<dbReference type="STRING" id="43775.SAMN04489760_102183"/>
<comment type="subcellular location">
    <subcellularLocation>
        <location evidence="1">Periplasm</location>
    </subcellularLocation>
</comment>
<feature type="compositionally biased region" description="Gly residues" evidence="5">
    <location>
        <begin position="142"/>
        <end position="168"/>
    </location>
</feature>
<dbReference type="GO" id="GO:0030288">
    <property type="term" value="C:outer membrane-bounded periplasmic space"/>
    <property type="evidence" value="ECO:0007669"/>
    <property type="project" value="TreeGrafter"/>
</dbReference>